<proteinExistence type="predicted"/>
<evidence type="ECO:0000313" key="2">
    <source>
        <dbReference type="Proteomes" id="UP000682782"/>
    </source>
</evidence>
<dbReference type="EMBL" id="CP068393">
    <property type="protein sequence ID" value="QUC67681.1"/>
    <property type="molecule type" value="Genomic_DNA"/>
</dbReference>
<accession>A0AC61N716</accession>
<keyword evidence="2" id="KW-1185">Reference proteome</keyword>
<protein>
    <submittedName>
        <fullName evidence="1">Uncharacterized protein</fullName>
    </submittedName>
</protein>
<sequence length="94" mass="10801">MLIEIIHAAIEVHEISGRFGIKESFLEILMGILGYAFPLKTLAIGLVFGVVWYVYSKRRKDINDAMEAAEEEKEAEEIAPEQEEFIEPVQYKQQ</sequence>
<name>A0AC61N716_9FIRM</name>
<reference evidence="1" key="1">
    <citation type="submission" date="2021-01" db="EMBL/GenBank/DDBJ databases">
        <title>Complete genome sequence of Clostridiales bacterium R-7.</title>
        <authorList>
            <person name="Mahoney-Kurpe S.C."/>
            <person name="Palevich N."/>
            <person name="Koike S."/>
            <person name="Moon C.D."/>
            <person name="Attwood G.T."/>
        </authorList>
    </citation>
    <scope>NUCLEOTIDE SEQUENCE</scope>
    <source>
        <strain evidence="1">R-7</strain>
    </source>
</reference>
<dbReference type="Proteomes" id="UP000682782">
    <property type="component" value="Chromosome"/>
</dbReference>
<organism evidence="1 2">
    <name type="scientific">Aristaeella hokkaidonensis</name>
    <dbReference type="NCBI Taxonomy" id="3046382"/>
    <lineage>
        <taxon>Bacteria</taxon>
        <taxon>Bacillati</taxon>
        <taxon>Bacillota</taxon>
        <taxon>Clostridia</taxon>
        <taxon>Eubacteriales</taxon>
        <taxon>Aristaeellaceae</taxon>
        <taxon>Aristaeella</taxon>
    </lineage>
</organism>
<evidence type="ECO:0000313" key="1">
    <source>
        <dbReference type="EMBL" id="QUC67681.1"/>
    </source>
</evidence>
<gene>
    <name evidence="1" type="ORF">JYE49_02965</name>
</gene>